<sequence length="71" mass="7605">MLRPHALEKKNAGDGAGKLKKSLAVPKPPFSCCSRLKEKPVAPDAYLGCRTGTLGSQIALAGYKDYSENKK</sequence>
<gene>
    <name evidence="2" type="ORF">GUJ93_ZPchr0004g38484</name>
</gene>
<keyword evidence="3" id="KW-1185">Reference proteome</keyword>
<proteinExistence type="predicted"/>
<feature type="region of interest" description="Disordered" evidence="1">
    <location>
        <begin position="1"/>
        <end position="24"/>
    </location>
</feature>
<feature type="compositionally biased region" description="Basic and acidic residues" evidence="1">
    <location>
        <begin position="1"/>
        <end position="12"/>
    </location>
</feature>
<dbReference type="Proteomes" id="UP000729402">
    <property type="component" value="Unassembled WGS sequence"/>
</dbReference>
<dbReference type="EMBL" id="JAAALK010000285">
    <property type="protein sequence ID" value="KAG8065146.1"/>
    <property type="molecule type" value="Genomic_DNA"/>
</dbReference>
<name>A0A8J5VNP0_ZIZPA</name>
<evidence type="ECO:0000256" key="1">
    <source>
        <dbReference type="SAM" id="MobiDB-lite"/>
    </source>
</evidence>
<organism evidence="2 3">
    <name type="scientific">Zizania palustris</name>
    <name type="common">Northern wild rice</name>
    <dbReference type="NCBI Taxonomy" id="103762"/>
    <lineage>
        <taxon>Eukaryota</taxon>
        <taxon>Viridiplantae</taxon>
        <taxon>Streptophyta</taxon>
        <taxon>Embryophyta</taxon>
        <taxon>Tracheophyta</taxon>
        <taxon>Spermatophyta</taxon>
        <taxon>Magnoliopsida</taxon>
        <taxon>Liliopsida</taxon>
        <taxon>Poales</taxon>
        <taxon>Poaceae</taxon>
        <taxon>BOP clade</taxon>
        <taxon>Oryzoideae</taxon>
        <taxon>Oryzeae</taxon>
        <taxon>Zizaniinae</taxon>
        <taxon>Zizania</taxon>
    </lineage>
</organism>
<evidence type="ECO:0000313" key="2">
    <source>
        <dbReference type="EMBL" id="KAG8065146.1"/>
    </source>
</evidence>
<reference evidence="2" key="1">
    <citation type="journal article" date="2021" name="bioRxiv">
        <title>Whole Genome Assembly and Annotation of Northern Wild Rice, Zizania palustris L., Supports a Whole Genome Duplication in the Zizania Genus.</title>
        <authorList>
            <person name="Haas M."/>
            <person name="Kono T."/>
            <person name="Macchietto M."/>
            <person name="Millas R."/>
            <person name="McGilp L."/>
            <person name="Shao M."/>
            <person name="Duquette J."/>
            <person name="Hirsch C.N."/>
            <person name="Kimball J."/>
        </authorList>
    </citation>
    <scope>NUCLEOTIDE SEQUENCE</scope>
    <source>
        <tissue evidence="2">Fresh leaf tissue</tissue>
    </source>
</reference>
<reference evidence="2" key="2">
    <citation type="submission" date="2021-02" db="EMBL/GenBank/DDBJ databases">
        <authorList>
            <person name="Kimball J.A."/>
            <person name="Haas M.W."/>
            <person name="Macchietto M."/>
            <person name="Kono T."/>
            <person name="Duquette J."/>
            <person name="Shao M."/>
        </authorList>
    </citation>
    <scope>NUCLEOTIDE SEQUENCE</scope>
    <source>
        <tissue evidence="2">Fresh leaf tissue</tissue>
    </source>
</reference>
<evidence type="ECO:0000313" key="3">
    <source>
        <dbReference type="Proteomes" id="UP000729402"/>
    </source>
</evidence>
<dbReference type="AlphaFoldDB" id="A0A8J5VNP0"/>
<protein>
    <submittedName>
        <fullName evidence="2">Uncharacterized protein</fullName>
    </submittedName>
</protein>
<comment type="caution">
    <text evidence="2">The sequence shown here is derived from an EMBL/GenBank/DDBJ whole genome shotgun (WGS) entry which is preliminary data.</text>
</comment>
<accession>A0A8J5VNP0</accession>